<dbReference type="AlphaFoldDB" id="W6QKX8"/>
<sequence>MPGRSHRRHWVELMLPCPQQQDRTSQSGAVGSISHQSYLEYLFDACSQRHV</sequence>
<evidence type="ECO:0000313" key="1">
    <source>
        <dbReference type="EMBL" id="CDM36656.1"/>
    </source>
</evidence>
<keyword evidence="2" id="KW-1185">Reference proteome</keyword>
<protein>
    <submittedName>
        <fullName evidence="1">Uncharacterized protein</fullName>
    </submittedName>
</protein>
<gene>
    <name evidence="1" type="ORF">PROQFM164_S05g000489</name>
</gene>
<name>W6QKX8_PENRF</name>
<organism evidence="1 2">
    <name type="scientific">Penicillium roqueforti (strain FM164)</name>
    <dbReference type="NCBI Taxonomy" id="1365484"/>
    <lineage>
        <taxon>Eukaryota</taxon>
        <taxon>Fungi</taxon>
        <taxon>Dikarya</taxon>
        <taxon>Ascomycota</taxon>
        <taxon>Pezizomycotina</taxon>
        <taxon>Eurotiomycetes</taxon>
        <taxon>Eurotiomycetidae</taxon>
        <taxon>Eurotiales</taxon>
        <taxon>Aspergillaceae</taxon>
        <taxon>Penicillium</taxon>
    </lineage>
</organism>
<dbReference type="Proteomes" id="UP000030686">
    <property type="component" value="Unassembled WGS sequence"/>
</dbReference>
<reference evidence="1" key="1">
    <citation type="journal article" date="2014" name="Nat. Commun.">
        <title>Multiple recent horizontal transfers of a large genomic region in cheese making fungi.</title>
        <authorList>
            <person name="Cheeseman K."/>
            <person name="Ropars J."/>
            <person name="Renault P."/>
            <person name="Dupont J."/>
            <person name="Gouzy J."/>
            <person name="Branca A."/>
            <person name="Abraham A.L."/>
            <person name="Ceppi M."/>
            <person name="Conseiller E."/>
            <person name="Debuchy R."/>
            <person name="Malagnac F."/>
            <person name="Goarin A."/>
            <person name="Silar P."/>
            <person name="Lacoste S."/>
            <person name="Sallet E."/>
            <person name="Bensimon A."/>
            <person name="Giraud T."/>
            <person name="Brygoo Y."/>
        </authorList>
    </citation>
    <scope>NUCLEOTIDE SEQUENCE [LARGE SCALE GENOMIC DNA]</scope>
    <source>
        <strain evidence="1">FM164</strain>
    </source>
</reference>
<proteinExistence type="predicted"/>
<accession>W6QKX8</accession>
<dbReference type="EMBL" id="HG792019">
    <property type="protein sequence ID" value="CDM36656.1"/>
    <property type="molecule type" value="Genomic_DNA"/>
</dbReference>
<evidence type="ECO:0000313" key="2">
    <source>
        <dbReference type="Proteomes" id="UP000030686"/>
    </source>
</evidence>